<feature type="transmembrane region" description="Helical" evidence="13">
    <location>
        <begin position="185"/>
        <end position="212"/>
    </location>
</feature>
<feature type="transmembrane region" description="Helical" evidence="13">
    <location>
        <begin position="97"/>
        <end position="117"/>
    </location>
</feature>
<evidence type="ECO:0000256" key="6">
    <source>
        <dbReference type="ARBA" id="ARBA00022692"/>
    </source>
</evidence>
<comment type="similarity">
    <text evidence="2 13">Belongs to the type III secretion exporter family.</text>
</comment>
<keyword evidence="10 13" id="KW-0472">Membrane</keyword>
<keyword evidence="6 13" id="KW-0812">Transmembrane</keyword>
<keyword evidence="8 13" id="KW-0653">Protein transport</keyword>
<dbReference type="PANTHER" id="PTHR30531:SF12">
    <property type="entry name" value="FLAGELLAR BIOSYNTHETIC PROTEIN FLHB"/>
    <property type="match status" value="1"/>
</dbReference>
<feature type="region of interest" description="Disordered" evidence="14">
    <location>
        <begin position="1"/>
        <end position="26"/>
    </location>
</feature>
<evidence type="ECO:0000256" key="1">
    <source>
        <dbReference type="ARBA" id="ARBA00004651"/>
    </source>
</evidence>
<dbReference type="AlphaFoldDB" id="A0A6M5YMD3"/>
<dbReference type="InterPro" id="IPR006135">
    <property type="entry name" value="T3SS_substrate_exporter"/>
</dbReference>
<evidence type="ECO:0000313" key="15">
    <source>
        <dbReference type="EMBL" id="QJW94401.1"/>
    </source>
</evidence>
<name>A0A6M5YMD3_9BACT</name>
<keyword evidence="15" id="KW-0282">Flagellum</keyword>
<dbReference type="PRINTS" id="PR00950">
    <property type="entry name" value="TYPE3IMSPROT"/>
</dbReference>
<evidence type="ECO:0000256" key="7">
    <source>
        <dbReference type="ARBA" id="ARBA00022795"/>
    </source>
</evidence>
<evidence type="ECO:0000256" key="14">
    <source>
        <dbReference type="SAM" id="MobiDB-lite"/>
    </source>
</evidence>
<evidence type="ECO:0000256" key="10">
    <source>
        <dbReference type="ARBA" id="ARBA00023136"/>
    </source>
</evidence>
<dbReference type="InterPro" id="IPR029025">
    <property type="entry name" value="T3SS_substrate_exporter_C"/>
</dbReference>
<evidence type="ECO:0000313" key="16">
    <source>
        <dbReference type="Proteomes" id="UP000503447"/>
    </source>
</evidence>
<sequence>MAEEVDQESKTEDPSPRRREEARRQGQVPVSAELIGSLVLLAGVIGLTNVGPAVWAAMATVFRSEIPRAFHAEFDSAAAAAVMGRIALQLLSALLPLFGIMLAVGVGVSVAQVGFQLNTEKLAPNFDKLNPTNGVSRLFSVSSLVRAGLTLLKVAALGLIAYLVVEGRAGIVTTLSRGRLAGVAPAAWAVTMRLATYMAGAVAAVAVLDYLYQRYKFEQSLRMTKEEVKREQKDEQGDPQIKARIRQIARERSRRKMLSQVPKATVVVTNPTHYAVALRYDPVHDPAPVVVARGAGAFAKRIAELARQHGVAVLERPPLARALYSGVKEGQAIPGALFRAVAELLVFVYRLRGIAPNAPIA</sequence>
<keyword evidence="9 13" id="KW-1133">Transmembrane helix</keyword>
<dbReference type="EMBL" id="CP053452">
    <property type="protein sequence ID" value="QJW94401.1"/>
    <property type="molecule type" value="Genomic_DNA"/>
</dbReference>
<dbReference type="SUPFAM" id="SSF160544">
    <property type="entry name" value="EscU C-terminal domain-like"/>
    <property type="match status" value="1"/>
</dbReference>
<dbReference type="PANTHER" id="PTHR30531">
    <property type="entry name" value="FLAGELLAR BIOSYNTHETIC PROTEIN FLHB"/>
    <property type="match status" value="1"/>
</dbReference>
<reference evidence="16" key="1">
    <citation type="submission" date="2020-05" db="EMBL/GenBank/DDBJ databases">
        <title>Frigoriglobus tundricola gen. nov., sp. nov., a psychrotolerant cellulolytic planctomycete of the family Gemmataceae with two divergent copies of 16S rRNA gene.</title>
        <authorList>
            <person name="Kulichevskaya I.S."/>
            <person name="Ivanova A.A."/>
            <person name="Naumoff D.G."/>
            <person name="Beletsky A.V."/>
            <person name="Rijpstra W.I.C."/>
            <person name="Sinninghe Damste J.S."/>
            <person name="Mardanov A.V."/>
            <person name="Ravin N.V."/>
            <person name="Dedysh S.N."/>
        </authorList>
    </citation>
    <scope>NUCLEOTIDE SEQUENCE [LARGE SCALE GENOMIC DNA]</scope>
    <source>
        <strain evidence="16">PL17</strain>
    </source>
</reference>
<dbReference type="GO" id="GO:0009306">
    <property type="term" value="P:protein secretion"/>
    <property type="evidence" value="ECO:0007669"/>
    <property type="project" value="InterPro"/>
</dbReference>
<protein>
    <recommendedName>
        <fullName evidence="3 13">Flagellar biosynthetic protein FlhB</fullName>
    </recommendedName>
</protein>
<organism evidence="15 16">
    <name type="scientific">Frigoriglobus tundricola</name>
    <dbReference type="NCBI Taxonomy" id="2774151"/>
    <lineage>
        <taxon>Bacteria</taxon>
        <taxon>Pseudomonadati</taxon>
        <taxon>Planctomycetota</taxon>
        <taxon>Planctomycetia</taxon>
        <taxon>Gemmatales</taxon>
        <taxon>Gemmataceae</taxon>
        <taxon>Frigoriglobus</taxon>
    </lineage>
</organism>
<evidence type="ECO:0000256" key="8">
    <source>
        <dbReference type="ARBA" id="ARBA00022927"/>
    </source>
</evidence>
<proteinExistence type="inferred from homology"/>
<keyword evidence="7 13" id="KW-1005">Bacterial flagellum biogenesis</keyword>
<dbReference type="Pfam" id="PF01312">
    <property type="entry name" value="Bac_export_2"/>
    <property type="match status" value="1"/>
</dbReference>
<feature type="compositionally biased region" description="Basic and acidic residues" evidence="14">
    <location>
        <begin position="7"/>
        <end position="24"/>
    </location>
</feature>
<evidence type="ECO:0000256" key="9">
    <source>
        <dbReference type="ARBA" id="ARBA00022989"/>
    </source>
</evidence>
<dbReference type="GO" id="GO:0044780">
    <property type="term" value="P:bacterial-type flagellum assembly"/>
    <property type="evidence" value="ECO:0007669"/>
    <property type="project" value="InterPro"/>
</dbReference>
<evidence type="ECO:0000256" key="13">
    <source>
        <dbReference type="RuleBase" id="RU364091"/>
    </source>
</evidence>
<keyword evidence="15" id="KW-0969">Cilium</keyword>
<evidence type="ECO:0000256" key="2">
    <source>
        <dbReference type="ARBA" id="ARBA00010690"/>
    </source>
</evidence>
<dbReference type="InterPro" id="IPR006136">
    <property type="entry name" value="FlhB"/>
</dbReference>
<dbReference type="Gene3D" id="3.40.1690.10">
    <property type="entry name" value="secretion proteins EscU"/>
    <property type="match status" value="1"/>
</dbReference>
<accession>A0A6M5YMD3</accession>
<evidence type="ECO:0000256" key="12">
    <source>
        <dbReference type="ARBA" id="ARBA00025078"/>
    </source>
</evidence>
<dbReference type="GO" id="GO:0005886">
    <property type="term" value="C:plasma membrane"/>
    <property type="evidence" value="ECO:0007669"/>
    <property type="project" value="UniProtKB-SubCell"/>
</dbReference>
<evidence type="ECO:0000256" key="5">
    <source>
        <dbReference type="ARBA" id="ARBA00022475"/>
    </source>
</evidence>
<dbReference type="RefSeq" id="WP_171470410.1">
    <property type="nucleotide sequence ID" value="NZ_CP053452.2"/>
</dbReference>
<keyword evidence="16" id="KW-1185">Reference proteome</keyword>
<evidence type="ECO:0000256" key="4">
    <source>
        <dbReference type="ARBA" id="ARBA00022448"/>
    </source>
</evidence>
<gene>
    <name evidence="13" type="primary">flhB</name>
    <name evidence="15" type="ORF">FTUN_1921</name>
</gene>
<keyword evidence="11 13" id="KW-1006">Bacterial flagellum protein export</keyword>
<dbReference type="NCBIfam" id="TIGR00328">
    <property type="entry name" value="flhB"/>
    <property type="match status" value="1"/>
</dbReference>
<feature type="transmembrane region" description="Helical" evidence="13">
    <location>
        <begin position="34"/>
        <end position="62"/>
    </location>
</feature>
<feature type="transmembrane region" description="Helical" evidence="13">
    <location>
        <begin position="138"/>
        <end position="165"/>
    </location>
</feature>
<keyword evidence="4 13" id="KW-0813">Transport</keyword>
<keyword evidence="15" id="KW-0966">Cell projection</keyword>
<comment type="function">
    <text evidence="12 13">Required for formation of the rod structure in the basal body of the flagellar apparatus. Together with FliI and FliH, may constitute the export apparatus of flagellin.</text>
</comment>
<evidence type="ECO:0000256" key="3">
    <source>
        <dbReference type="ARBA" id="ARBA00021622"/>
    </source>
</evidence>
<dbReference type="KEGG" id="ftj:FTUN_1921"/>
<comment type="subcellular location">
    <subcellularLocation>
        <location evidence="1">Cell membrane</location>
        <topology evidence="1">Multi-pass membrane protein</topology>
    </subcellularLocation>
</comment>
<evidence type="ECO:0000256" key="11">
    <source>
        <dbReference type="ARBA" id="ARBA00023225"/>
    </source>
</evidence>
<dbReference type="Proteomes" id="UP000503447">
    <property type="component" value="Chromosome"/>
</dbReference>
<keyword evidence="5 13" id="KW-1003">Cell membrane</keyword>